<organism evidence="7 8">
    <name type="scientific">Penicillium antarcticum</name>
    <dbReference type="NCBI Taxonomy" id="416450"/>
    <lineage>
        <taxon>Eukaryota</taxon>
        <taxon>Fungi</taxon>
        <taxon>Dikarya</taxon>
        <taxon>Ascomycota</taxon>
        <taxon>Pezizomycotina</taxon>
        <taxon>Eurotiomycetes</taxon>
        <taxon>Eurotiomycetidae</taxon>
        <taxon>Eurotiales</taxon>
        <taxon>Aspergillaceae</taxon>
        <taxon>Penicillium</taxon>
    </lineage>
</organism>
<evidence type="ECO:0000256" key="2">
    <source>
        <dbReference type="ARBA" id="ARBA00022692"/>
    </source>
</evidence>
<name>A0A1V6QAN4_9EURO</name>
<feature type="transmembrane region" description="Helical" evidence="5">
    <location>
        <begin position="101"/>
        <end position="120"/>
    </location>
</feature>
<dbReference type="InterPro" id="IPR011701">
    <property type="entry name" value="MFS"/>
</dbReference>
<keyword evidence="4 5" id="KW-0472">Membrane</keyword>
<dbReference type="PROSITE" id="PS50850">
    <property type="entry name" value="MFS"/>
    <property type="match status" value="1"/>
</dbReference>
<dbReference type="Proteomes" id="UP000191672">
    <property type="component" value="Unassembled WGS sequence"/>
</dbReference>
<protein>
    <recommendedName>
        <fullName evidence="6">Major facilitator superfamily (MFS) profile domain-containing protein</fullName>
    </recommendedName>
</protein>
<evidence type="ECO:0000259" key="6">
    <source>
        <dbReference type="PROSITE" id="PS50850"/>
    </source>
</evidence>
<evidence type="ECO:0000256" key="3">
    <source>
        <dbReference type="ARBA" id="ARBA00022989"/>
    </source>
</evidence>
<reference evidence="8" key="1">
    <citation type="journal article" date="2017" name="Nat. Microbiol.">
        <title>Global analysis of biosynthetic gene clusters reveals vast potential of secondary metabolite production in Penicillium species.</title>
        <authorList>
            <person name="Nielsen J.C."/>
            <person name="Grijseels S."/>
            <person name="Prigent S."/>
            <person name="Ji B."/>
            <person name="Dainat J."/>
            <person name="Nielsen K.F."/>
            <person name="Frisvad J.C."/>
            <person name="Workman M."/>
            <person name="Nielsen J."/>
        </authorList>
    </citation>
    <scope>NUCLEOTIDE SEQUENCE [LARGE SCALE GENOMIC DNA]</scope>
    <source>
        <strain evidence="8">IBT 31811</strain>
    </source>
</reference>
<keyword evidence="8" id="KW-1185">Reference proteome</keyword>
<dbReference type="EMBL" id="MDYN01000008">
    <property type="protein sequence ID" value="OQD86280.1"/>
    <property type="molecule type" value="Genomic_DNA"/>
</dbReference>
<dbReference type="AlphaFoldDB" id="A0A1V6QAN4"/>
<feature type="domain" description="Major facilitator superfamily (MFS) profile" evidence="6">
    <location>
        <begin position="1"/>
        <end position="184"/>
    </location>
</feature>
<evidence type="ECO:0000256" key="5">
    <source>
        <dbReference type="SAM" id="Phobius"/>
    </source>
</evidence>
<dbReference type="Gene3D" id="1.20.1250.20">
    <property type="entry name" value="MFS general substrate transporter like domains"/>
    <property type="match status" value="1"/>
</dbReference>
<comment type="caution">
    <text evidence="7">The sequence shown here is derived from an EMBL/GenBank/DDBJ whole genome shotgun (WGS) entry which is preliminary data.</text>
</comment>
<dbReference type="PANTHER" id="PTHR42718">
    <property type="entry name" value="MAJOR FACILITATOR SUPERFAMILY MULTIDRUG TRANSPORTER MFSC"/>
    <property type="match status" value="1"/>
</dbReference>
<evidence type="ECO:0000313" key="7">
    <source>
        <dbReference type="EMBL" id="OQD86280.1"/>
    </source>
</evidence>
<dbReference type="GO" id="GO:0022857">
    <property type="term" value="F:transmembrane transporter activity"/>
    <property type="evidence" value="ECO:0007669"/>
    <property type="project" value="InterPro"/>
</dbReference>
<dbReference type="GO" id="GO:0016020">
    <property type="term" value="C:membrane"/>
    <property type="evidence" value="ECO:0007669"/>
    <property type="project" value="UniProtKB-SubCell"/>
</dbReference>
<accession>A0A1V6QAN4</accession>
<dbReference type="InterPro" id="IPR020846">
    <property type="entry name" value="MFS_dom"/>
</dbReference>
<sequence length="184" mass="19424">MDMPENPESKSHHNALPVSRIEKDGLSKSQINTAGPKIDGNAPNNVRETLFMIAITLTQLVQMIPLGADVQSVWIVASYALTQGAFVLIDGRLGAVYVHKNIFSIGCIWWVVWALCGGFADNLVSMCFMRGLCGVGGGLMIPNIVALLGITFPPGRKRNLGFALFGAMAPVGAAGGSLVSAVIV</sequence>
<feature type="transmembrane region" description="Helical" evidence="5">
    <location>
        <begin position="72"/>
        <end position="89"/>
    </location>
</feature>
<evidence type="ECO:0000256" key="4">
    <source>
        <dbReference type="ARBA" id="ARBA00023136"/>
    </source>
</evidence>
<keyword evidence="3 5" id="KW-1133">Transmembrane helix</keyword>
<gene>
    <name evidence="7" type="ORF">PENANT_c008G08036</name>
</gene>
<feature type="transmembrane region" description="Helical" evidence="5">
    <location>
        <begin position="126"/>
        <end position="150"/>
    </location>
</feature>
<proteinExistence type="predicted"/>
<dbReference type="OrthoDB" id="440755at2759"/>
<dbReference type="Pfam" id="PF07690">
    <property type="entry name" value="MFS_1"/>
    <property type="match status" value="1"/>
</dbReference>
<dbReference type="SUPFAM" id="SSF103473">
    <property type="entry name" value="MFS general substrate transporter"/>
    <property type="match status" value="1"/>
</dbReference>
<evidence type="ECO:0000313" key="8">
    <source>
        <dbReference type="Proteomes" id="UP000191672"/>
    </source>
</evidence>
<keyword evidence="2 5" id="KW-0812">Transmembrane</keyword>
<evidence type="ECO:0000256" key="1">
    <source>
        <dbReference type="ARBA" id="ARBA00004141"/>
    </source>
</evidence>
<dbReference type="InterPro" id="IPR036259">
    <property type="entry name" value="MFS_trans_sf"/>
</dbReference>
<comment type="subcellular location">
    <subcellularLocation>
        <location evidence="1">Membrane</location>
        <topology evidence="1">Multi-pass membrane protein</topology>
    </subcellularLocation>
</comment>
<feature type="transmembrane region" description="Helical" evidence="5">
    <location>
        <begin position="162"/>
        <end position="183"/>
    </location>
</feature>
<dbReference type="PANTHER" id="PTHR42718:SF41">
    <property type="entry name" value="MFS TRANSPORTER OF UNKOWN SPECIFICITY (AFU_ORTHOLOGUE AFUA_5G09940)-RELATED"/>
    <property type="match status" value="1"/>
</dbReference>